<keyword evidence="3" id="KW-1185">Reference proteome</keyword>
<name>A0A8J3JBS5_9ACTN</name>
<dbReference type="SUPFAM" id="SSF89392">
    <property type="entry name" value="Prokaryotic lipoproteins and lipoprotein localization factors"/>
    <property type="match status" value="1"/>
</dbReference>
<dbReference type="PANTHER" id="PTHR37507:SF2">
    <property type="entry name" value="SPORULATION PROTEIN YDCC"/>
    <property type="match status" value="1"/>
</dbReference>
<evidence type="ECO:0000256" key="1">
    <source>
        <dbReference type="SAM" id="MobiDB-lite"/>
    </source>
</evidence>
<dbReference type="InterPro" id="IPR004564">
    <property type="entry name" value="OM_lipoprot_carrier_LolA-like"/>
</dbReference>
<feature type="region of interest" description="Disordered" evidence="1">
    <location>
        <begin position="136"/>
        <end position="172"/>
    </location>
</feature>
<dbReference type="RefSeq" id="WP_203659812.1">
    <property type="nucleotide sequence ID" value="NZ_BAAAZM010000007.1"/>
</dbReference>
<gene>
    <name evidence="2" type="ORF">Aru02nite_39970</name>
</gene>
<protein>
    <submittedName>
        <fullName evidence="2">Membrane protein</fullName>
    </submittedName>
</protein>
<dbReference type="InterPro" id="IPR052944">
    <property type="entry name" value="Sporulation_related"/>
</dbReference>
<accession>A0A8J3JBS5</accession>
<dbReference type="EMBL" id="BOMB01000023">
    <property type="protein sequence ID" value="GID13108.1"/>
    <property type="molecule type" value="Genomic_DNA"/>
</dbReference>
<dbReference type="AlphaFoldDB" id="A0A8J3JBS5"/>
<proteinExistence type="predicted"/>
<dbReference type="CDD" id="cd16325">
    <property type="entry name" value="LolA"/>
    <property type="match status" value="1"/>
</dbReference>
<evidence type="ECO:0000313" key="3">
    <source>
        <dbReference type="Proteomes" id="UP000612808"/>
    </source>
</evidence>
<feature type="region of interest" description="Disordered" evidence="1">
    <location>
        <begin position="268"/>
        <end position="292"/>
    </location>
</feature>
<sequence length="379" mass="39148">MSALASRPALRWAIPAAALVAVIGAGSAGRMIVANASSGLPERSPQQLLMDVAQAKVNSLSGTIVQKSDLGLPSLPQLNGTDLNALVTGNHTVKFWYDGTNRVRVSAQGDGTSETDLIRNGTNVWTYDSAAKSATHRTLTGKAAGQHTAPPSVMPKGGPSGMPTSLSGGVGQLLTSLAPTTNVTTDGTAKVAGRQAYELVVSPKDNASRIQQIRIAVDGEKHIPLRLQVYARGSDTPAFEAGFTQVAFTKPDASEFTFNPPAGTKVTEAKGDAHAPSAKPHRTPAKKGAEPQMVGKGWTTVVVAKGVDTSVPAGTTAEQKKAAAAATKFLNSLPKVKGSWGTGRLIQTKLFSVLLTDDGRLVAGAVDPSALYQAAGQVK</sequence>
<evidence type="ECO:0000313" key="2">
    <source>
        <dbReference type="EMBL" id="GID13108.1"/>
    </source>
</evidence>
<organism evidence="2 3">
    <name type="scientific">Actinocatenispora rupis</name>
    <dbReference type="NCBI Taxonomy" id="519421"/>
    <lineage>
        <taxon>Bacteria</taxon>
        <taxon>Bacillati</taxon>
        <taxon>Actinomycetota</taxon>
        <taxon>Actinomycetes</taxon>
        <taxon>Micromonosporales</taxon>
        <taxon>Micromonosporaceae</taxon>
        <taxon>Actinocatenispora</taxon>
    </lineage>
</organism>
<dbReference type="PANTHER" id="PTHR37507">
    <property type="entry name" value="SPORULATION PROTEIN YDCC"/>
    <property type="match status" value="1"/>
</dbReference>
<comment type="caution">
    <text evidence="2">The sequence shown here is derived from an EMBL/GenBank/DDBJ whole genome shotgun (WGS) entry which is preliminary data.</text>
</comment>
<reference evidence="2" key="1">
    <citation type="submission" date="2021-01" db="EMBL/GenBank/DDBJ databases">
        <title>Whole genome shotgun sequence of Actinocatenispora rupis NBRC 107355.</title>
        <authorList>
            <person name="Komaki H."/>
            <person name="Tamura T."/>
        </authorList>
    </citation>
    <scope>NUCLEOTIDE SEQUENCE</scope>
    <source>
        <strain evidence="2">NBRC 107355</strain>
    </source>
</reference>
<dbReference type="Gene3D" id="2.50.20.10">
    <property type="entry name" value="Lipoprotein localisation LolA/LolB/LppX"/>
    <property type="match status" value="1"/>
</dbReference>
<feature type="compositionally biased region" description="Polar residues" evidence="1">
    <location>
        <begin position="162"/>
        <end position="172"/>
    </location>
</feature>
<dbReference type="InterPro" id="IPR029046">
    <property type="entry name" value="LolA/LolB/LppX"/>
</dbReference>
<dbReference type="Proteomes" id="UP000612808">
    <property type="component" value="Unassembled WGS sequence"/>
</dbReference>